<dbReference type="GO" id="GO:0042761">
    <property type="term" value="P:very long-chain fatty acid biosynthetic process"/>
    <property type="evidence" value="ECO:0007669"/>
    <property type="project" value="TreeGrafter"/>
</dbReference>
<keyword evidence="8 10" id="KW-0472">Membrane</keyword>
<dbReference type="EC" id="2.3.1.199" evidence="10"/>
<reference evidence="11" key="2">
    <citation type="submission" date="2020-06" db="EMBL/GenBank/DDBJ databases">
        <authorList>
            <person name="Ji K."/>
            <person name="Li J."/>
        </authorList>
    </citation>
    <scope>NUCLEOTIDE SEQUENCE</scope>
    <source>
        <strain evidence="11">JKM2019</strain>
        <tissue evidence="11">Whole body</tissue>
    </source>
</reference>
<dbReference type="Proteomes" id="UP000790347">
    <property type="component" value="Unassembled WGS sequence"/>
</dbReference>
<keyword evidence="2 10" id="KW-0444">Lipid biosynthesis</keyword>
<reference evidence="12" key="1">
    <citation type="submission" date="2013-05" db="EMBL/GenBank/DDBJ databases">
        <authorList>
            <person name="Yim A.K.Y."/>
            <person name="Chan T.F."/>
            <person name="Ji K.M."/>
            <person name="Liu X.Y."/>
            <person name="Zhou J.W."/>
            <person name="Li R.Q."/>
            <person name="Yang K.Y."/>
            <person name="Li J."/>
            <person name="Li M."/>
            <person name="Law P.T.W."/>
            <person name="Wu Y.L."/>
            <person name="Cai Z.L."/>
            <person name="Qin H."/>
            <person name="Bao Y."/>
            <person name="Leung R.K.K."/>
            <person name="Ng P.K.S."/>
            <person name="Zou J."/>
            <person name="Zhong X.J."/>
            <person name="Ran P.X."/>
            <person name="Zhong N.S."/>
            <person name="Liu Z.G."/>
            <person name="Tsui S.K.W."/>
        </authorList>
    </citation>
    <scope>NUCLEOTIDE SEQUENCE</scope>
    <source>
        <strain evidence="12">Derf</strain>
        <tissue evidence="12">Whole organism</tissue>
    </source>
</reference>
<evidence type="ECO:0000313" key="13">
    <source>
        <dbReference type="Proteomes" id="UP000790347"/>
    </source>
</evidence>
<dbReference type="EMBL" id="SDOV01000009">
    <property type="protein sequence ID" value="KAH7637082.1"/>
    <property type="molecule type" value="Genomic_DNA"/>
</dbReference>
<accession>A0A922HUT0</accession>
<evidence type="ECO:0000256" key="9">
    <source>
        <dbReference type="ARBA" id="ARBA00023160"/>
    </source>
</evidence>
<comment type="caution">
    <text evidence="12">The sequence shown here is derived from an EMBL/GenBank/DDBJ whole genome shotgun (WGS) entry which is preliminary data.</text>
</comment>
<dbReference type="AlphaFoldDB" id="A0A922HUT0"/>
<evidence type="ECO:0000256" key="5">
    <source>
        <dbReference type="ARBA" id="ARBA00022832"/>
    </source>
</evidence>
<dbReference type="Pfam" id="PF01151">
    <property type="entry name" value="ELO"/>
    <property type="match status" value="1"/>
</dbReference>
<dbReference type="EMBL" id="ASGP02000004">
    <property type="protein sequence ID" value="KAH9510854.1"/>
    <property type="molecule type" value="Genomic_DNA"/>
</dbReference>
<protein>
    <recommendedName>
        <fullName evidence="10">Elongation of very long chain fatty acids protein</fullName>
        <ecNumber evidence="10">2.3.1.199</ecNumber>
    </recommendedName>
    <alternativeName>
        <fullName evidence="10">Very-long-chain 3-oxoacyl-CoA synthase</fullName>
    </alternativeName>
</protein>
<evidence type="ECO:0000256" key="8">
    <source>
        <dbReference type="ARBA" id="ARBA00023136"/>
    </source>
</evidence>
<evidence type="ECO:0000256" key="1">
    <source>
        <dbReference type="ARBA" id="ARBA00004141"/>
    </source>
</evidence>
<keyword evidence="7 10" id="KW-0443">Lipid metabolism</keyword>
<gene>
    <name evidence="12" type="ORF">DERF_009355</name>
    <name evidence="11" type="ORF">HUG17_7288</name>
</gene>
<evidence type="ECO:0000256" key="7">
    <source>
        <dbReference type="ARBA" id="ARBA00023098"/>
    </source>
</evidence>
<evidence type="ECO:0000313" key="12">
    <source>
        <dbReference type="EMBL" id="KAH9510854.1"/>
    </source>
</evidence>
<dbReference type="GO" id="GO:0034625">
    <property type="term" value="P:fatty acid elongation, monounsaturated fatty acid"/>
    <property type="evidence" value="ECO:0007669"/>
    <property type="project" value="TreeGrafter"/>
</dbReference>
<feature type="transmembrane region" description="Helical" evidence="10">
    <location>
        <begin position="61"/>
        <end position="81"/>
    </location>
</feature>
<dbReference type="PANTHER" id="PTHR11157">
    <property type="entry name" value="FATTY ACID ACYL TRANSFERASE-RELATED"/>
    <property type="match status" value="1"/>
</dbReference>
<feature type="transmembrane region" description="Helical" evidence="10">
    <location>
        <begin position="113"/>
        <end position="134"/>
    </location>
</feature>
<dbReference type="GO" id="GO:0009922">
    <property type="term" value="F:fatty acid elongase activity"/>
    <property type="evidence" value="ECO:0007669"/>
    <property type="project" value="UniProtKB-EC"/>
</dbReference>
<reference evidence="12" key="4">
    <citation type="journal article" date="2022" name="Res Sq">
        <title>Comparative Genomics Reveals Insights into the Divergent Evolution of Astigmatic Mites and Household Pest Adaptations.</title>
        <authorList>
            <person name="Xiong Q."/>
            <person name="Wan A.T.-Y."/>
            <person name="Liu X.-Y."/>
            <person name="Fung C.S.-H."/>
            <person name="Xiao X."/>
            <person name="Malainual N."/>
            <person name="Hou J."/>
            <person name="Wang L."/>
            <person name="Wang M."/>
            <person name="Yang K."/>
            <person name="Cui Y."/>
            <person name="Leung E."/>
            <person name="Nong W."/>
            <person name="Shin S.-K."/>
            <person name="Au S."/>
            <person name="Jeong K.Y."/>
            <person name="Chew F.T."/>
            <person name="Hui J."/>
            <person name="Leung T.F."/>
            <person name="Tungtrongchitr A."/>
            <person name="Zhong N."/>
            <person name="Liu Z."/>
            <person name="Tsui S."/>
        </authorList>
    </citation>
    <scope>NUCLEOTIDE SEQUENCE</scope>
    <source>
        <strain evidence="12">Derf</strain>
        <tissue evidence="12">Whole organism</tissue>
    </source>
</reference>
<keyword evidence="4 10" id="KW-0812">Transmembrane</keyword>
<dbReference type="GO" id="GO:0005789">
    <property type="term" value="C:endoplasmic reticulum membrane"/>
    <property type="evidence" value="ECO:0007669"/>
    <property type="project" value="TreeGrafter"/>
</dbReference>
<feature type="transmembrane region" description="Helical" evidence="10">
    <location>
        <begin position="32"/>
        <end position="49"/>
    </location>
</feature>
<keyword evidence="13" id="KW-1185">Reference proteome</keyword>
<dbReference type="GO" id="GO:0019367">
    <property type="term" value="P:fatty acid elongation, saturated fatty acid"/>
    <property type="evidence" value="ECO:0007669"/>
    <property type="project" value="TreeGrafter"/>
</dbReference>
<evidence type="ECO:0000313" key="11">
    <source>
        <dbReference type="EMBL" id="KAH7637082.1"/>
    </source>
</evidence>
<dbReference type="GO" id="GO:0034626">
    <property type="term" value="P:fatty acid elongation, polyunsaturated fatty acid"/>
    <property type="evidence" value="ECO:0007669"/>
    <property type="project" value="TreeGrafter"/>
</dbReference>
<dbReference type="Proteomes" id="UP000828236">
    <property type="component" value="Unassembled WGS sequence"/>
</dbReference>
<keyword evidence="5 10" id="KW-0276">Fatty acid metabolism</keyword>
<comment type="catalytic activity">
    <reaction evidence="10">
        <text>a very-long-chain acyl-CoA + malonyl-CoA + H(+) = a very-long-chain 3-oxoacyl-CoA + CO2 + CoA</text>
        <dbReference type="Rhea" id="RHEA:32727"/>
        <dbReference type="ChEBI" id="CHEBI:15378"/>
        <dbReference type="ChEBI" id="CHEBI:16526"/>
        <dbReference type="ChEBI" id="CHEBI:57287"/>
        <dbReference type="ChEBI" id="CHEBI:57384"/>
        <dbReference type="ChEBI" id="CHEBI:90725"/>
        <dbReference type="ChEBI" id="CHEBI:90736"/>
        <dbReference type="EC" id="2.3.1.199"/>
    </reaction>
</comment>
<evidence type="ECO:0000256" key="10">
    <source>
        <dbReference type="RuleBase" id="RU361115"/>
    </source>
</evidence>
<keyword evidence="6 10" id="KW-1133">Transmembrane helix</keyword>
<name>A0A922HUT0_DERFA</name>
<dbReference type="InterPro" id="IPR002076">
    <property type="entry name" value="ELO_fam"/>
</dbReference>
<keyword evidence="3 10" id="KW-0808">Transferase</keyword>
<comment type="caution">
    <text evidence="10">Lacks conserved residue(s) required for the propagation of feature annotation.</text>
</comment>
<comment type="subcellular location">
    <subcellularLocation>
        <location evidence="1">Membrane</location>
        <topology evidence="1">Multi-pass membrane protein</topology>
    </subcellularLocation>
</comment>
<evidence type="ECO:0000256" key="2">
    <source>
        <dbReference type="ARBA" id="ARBA00022516"/>
    </source>
</evidence>
<keyword evidence="9 10" id="KW-0275">Fatty acid biosynthesis</keyword>
<organism evidence="12 13">
    <name type="scientific">Dermatophagoides farinae</name>
    <name type="common">American house dust mite</name>
    <dbReference type="NCBI Taxonomy" id="6954"/>
    <lineage>
        <taxon>Eukaryota</taxon>
        <taxon>Metazoa</taxon>
        <taxon>Ecdysozoa</taxon>
        <taxon>Arthropoda</taxon>
        <taxon>Chelicerata</taxon>
        <taxon>Arachnida</taxon>
        <taxon>Acari</taxon>
        <taxon>Acariformes</taxon>
        <taxon>Sarcoptiformes</taxon>
        <taxon>Astigmata</taxon>
        <taxon>Psoroptidia</taxon>
        <taxon>Analgoidea</taxon>
        <taxon>Pyroglyphidae</taxon>
        <taxon>Dermatophagoidinae</taxon>
        <taxon>Dermatophagoides</taxon>
    </lineage>
</organism>
<reference evidence="11" key="3">
    <citation type="journal article" date="2021" name="World Allergy Organ. J.">
        <title>Chromosome-level assembly of Dermatophagoides farinae genome and transcriptome reveals two novel allergens Der f 37 and Der f 39.</title>
        <authorList>
            <person name="Chen J."/>
            <person name="Cai Z."/>
            <person name="Fan D."/>
            <person name="Hu J."/>
            <person name="Hou Y."/>
            <person name="He Y."/>
            <person name="Zhang Z."/>
            <person name="Zhao Z."/>
            <person name="Gao P."/>
            <person name="Hu W."/>
            <person name="Sun J."/>
            <person name="Li J."/>
            <person name="Ji K."/>
        </authorList>
    </citation>
    <scope>NUCLEOTIDE SEQUENCE</scope>
    <source>
        <strain evidence="11">JKM2019</strain>
    </source>
</reference>
<dbReference type="GO" id="GO:0030148">
    <property type="term" value="P:sphingolipid biosynthetic process"/>
    <property type="evidence" value="ECO:0007669"/>
    <property type="project" value="TreeGrafter"/>
</dbReference>
<sequence length="196" mass="23129">MIETLKYLLIDFWEQESDSRIISYPLMDGGPWLSWLIVIIYIYVVKIFGPRWMRQRPAMSLKLAIIMYDIMLIMINAYFFYQYSIAYRFGIDLKIHHFERISSESDQSSCSLLLFYMFMLSKYLDMMETIFFVLRKKSNQITTLHVYHHSIAPLLVHLYIKISPYGGPGTIFPLINSFVHTGEDSFHFLTNSLSSS</sequence>
<evidence type="ECO:0000256" key="3">
    <source>
        <dbReference type="ARBA" id="ARBA00022679"/>
    </source>
</evidence>
<dbReference type="PANTHER" id="PTHR11157:SF69">
    <property type="entry name" value="ELONGATION OF VERY LONG CHAIN FATTY ACIDS PROTEIN 7"/>
    <property type="match status" value="1"/>
</dbReference>
<evidence type="ECO:0000256" key="6">
    <source>
        <dbReference type="ARBA" id="ARBA00022989"/>
    </source>
</evidence>
<evidence type="ECO:0000256" key="4">
    <source>
        <dbReference type="ARBA" id="ARBA00022692"/>
    </source>
</evidence>
<proteinExistence type="inferred from homology"/>
<comment type="similarity">
    <text evidence="10">Belongs to the ELO family.</text>
</comment>